<keyword evidence="2" id="KW-0328">Glycosyltransferase</keyword>
<keyword evidence="3 6" id="KW-0808">Transferase</keyword>
<evidence type="ECO:0000313" key="8">
    <source>
        <dbReference type="Proteomes" id="UP000184275"/>
    </source>
</evidence>
<reference evidence="7 9" key="3">
    <citation type="submission" date="2017-02" db="EMBL/GenBank/DDBJ databases">
        <authorList>
            <person name="Peterson S.W."/>
        </authorList>
    </citation>
    <scope>NUCLEOTIDE SEQUENCE [LARGE SCALE GENOMIC DNA]</scope>
    <source>
        <strain evidence="7 9">ATCC 43854</strain>
    </source>
</reference>
<dbReference type="Proteomes" id="UP000184275">
    <property type="component" value="Unassembled WGS sequence"/>
</dbReference>
<comment type="similarity">
    <text evidence="1">Belongs to the glycosyltransferase 2 family.</text>
</comment>
<dbReference type="EMBL" id="FUWU01000038">
    <property type="protein sequence ID" value="SJZ95155.1"/>
    <property type="molecule type" value="Genomic_DNA"/>
</dbReference>
<accession>A0A1M6RXA8</accession>
<dbReference type="AlphaFoldDB" id="A0A1M6RXA8"/>
<dbReference type="STRING" id="28122.SAMN02745108_02051"/>
<dbReference type="GO" id="GO:0016757">
    <property type="term" value="F:glycosyltransferase activity"/>
    <property type="evidence" value="ECO:0007669"/>
    <property type="project" value="UniProtKB-KW"/>
</dbReference>
<evidence type="ECO:0000313" key="9">
    <source>
        <dbReference type="Proteomes" id="UP000190449"/>
    </source>
</evidence>
<evidence type="ECO:0000259" key="5">
    <source>
        <dbReference type="Pfam" id="PF00535"/>
    </source>
</evidence>
<dbReference type="PANTHER" id="PTHR43630:SF1">
    <property type="entry name" value="POLY-BETA-1,6-N-ACETYL-D-GLUCOSAMINE SYNTHASE"/>
    <property type="match status" value="1"/>
</dbReference>
<organism evidence="6 8">
    <name type="scientific">Fibrobacter intestinalis</name>
    <dbReference type="NCBI Taxonomy" id="28122"/>
    <lineage>
        <taxon>Bacteria</taxon>
        <taxon>Pseudomonadati</taxon>
        <taxon>Fibrobacterota</taxon>
        <taxon>Fibrobacteria</taxon>
        <taxon>Fibrobacterales</taxon>
        <taxon>Fibrobacteraceae</taxon>
        <taxon>Fibrobacter</taxon>
    </lineage>
</organism>
<dbReference type="RefSeq" id="WP_073302815.1">
    <property type="nucleotide sequence ID" value="NZ_FRAW01000004.1"/>
</dbReference>
<evidence type="ECO:0000256" key="2">
    <source>
        <dbReference type="ARBA" id="ARBA00022676"/>
    </source>
</evidence>
<dbReference type="EMBL" id="FRAW01000004">
    <property type="protein sequence ID" value="SHK36958.1"/>
    <property type="molecule type" value="Genomic_DNA"/>
</dbReference>
<dbReference type="Pfam" id="PF00535">
    <property type="entry name" value="Glycos_transf_2"/>
    <property type="match status" value="1"/>
</dbReference>
<keyword evidence="8" id="KW-1185">Reference proteome</keyword>
<protein>
    <submittedName>
        <fullName evidence="6">Glycosyltransferase, catalytic subunit of cellulose synthase and poly-beta-1,6-N-acetylglucosamine synthase</fullName>
    </submittedName>
</protein>
<name>A0A1M6RXA8_9BACT</name>
<dbReference type="PANTHER" id="PTHR43630">
    <property type="entry name" value="POLY-BETA-1,6-N-ACETYL-D-GLUCOSAMINE SYNTHASE"/>
    <property type="match status" value="1"/>
</dbReference>
<dbReference type="InterPro" id="IPR029044">
    <property type="entry name" value="Nucleotide-diphossugar_trans"/>
</dbReference>
<accession>A0A1T4PUA6</accession>
<reference evidence="6" key="1">
    <citation type="submission" date="2016-11" db="EMBL/GenBank/DDBJ databases">
        <authorList>
            <person name="Jaros S."/>
            <person name="Januszkiewicz K."/>
            <person name="Wedrychowicz H."/>
        </authorList>
    </citation>
    <scope>NUCLEOTIDE SEQUENCE [LARGE SCALE GENOMIC DNA]</scope>
    <source>
        <strain evidence="6">UWOS</strain>
    </source>
</reference>
<gene>
    <name evidence="7" type="ORF">SAMN02745108_02051</name>
    <name evidence="6" type="ORF">SAMN05720469_104140</name>
</gene>
<feature type="domain" description="Glycosyltransferase 2-like" evidence="5">
    <location>
        <begin position="42"/>
        <end position="173"/>
    </location>
</feature>
<feature type="transmembrane region" description="Helical" evidence="4">
    <location>
        <begin position="280"/>
        <end position="303"/>
    </location>
</feature>
<keyword evidence="4" id="KW-0472">Membrane</keyword>
<dbReference type="SUPFAM" id="SSF53448">
    <property type="entry name" value="Nucleotide-diphospho-sugar transferases"/>
    <property type="match status" value="1"/>
</dbReference>
<evidence type="ECO:0000256" key="3">
    <source>
        <dbReference type="ARBA" id="ARBA00022679"/>
    </source>
</evidence>
<keyword evidence="4" id="KW-1133">Transmembrane helix</keyword>
<reference evidence="8" key="2">
    <citation type="submission" date="2016-11" db="EMBL/GenBank/DDBJ databases">
        <authorList>
            <person name="Varghese N."/>
            <person name="Submissions S."/>
        </authorList>
    </citation>
    <scope>NUCLEOTIDE SEQUENCE [LARGE SCALE GENOMIC DNA]</scope>
    <source>
        <strain evidence="8">UWOS</strain>
    </source>
</reference>
<feature type="transmembrane region" description="Helical" evidence="4">
    <location>
        <begin position="339"/>
        <end position="363"/>
    </location>
</feature>
<feature type="transmembrane region" description="Helical" evidence="4">
    <location>
        <begin position="309"/>
        <end position="332"/>
    </location>
</feature>
<proteinExistence type="inferred from homology"/>
<keyword evidence="4" id="KW-0812">Transmembrane</keyword>
<feature type="transmembrane region" description="Helical" evidence="4">
    <location>
        <begin position="6"/>
        <end position="26"/>
    </location>
</feature>
<dbReference type="Gene3D" id="3.90.550.10">
    <property type="entry name" value="Spore Coat Polysaccharide Biosynthesis Protein SpsA, Chain A"/>
    <property type="match status" value="1"/>
</dbReference>
<evidence type="ECO:0000313" key="7">
    <source>
        <dbReference type="EMBL" id="SJZ95155.1"/>
    </source>
</evidence>
<sequence length="369" mass="41451">MLSLCIISVLSALYVSLFLFLSIGLLRAKKNGGQPEKLWSVSVIVPLRNEEEHARRTLEALDAQDYSGEWEVICVNDRSTDRTAQILEEFAAGHPRFSVVHIPMDAPFLESPKKRALETGFKTAKHEILMTMDADCIPPRGWIRSMASRFRGNIAIVQGPKKNSGSPSIVHAFQKLETLGYTSIEAAGFSMGIPMVASAAALAYKKELFFKVGGFGDLVHLSSGDDDMLVHKMIQEPNVGFCYNLDENAVVETAPVDSFKGLLNQRARWSSNGTSYSNHLYTFFLTLIYTFYVWLFISPWLALFLDFPWAWFFIPFASKVAIDVLFLSIGAIRLRETRLLFAIPITELLQIPIITVAVPLGIFKVFRWK</sequence>
<dbReference type="InterPro" id="IPR001173">
    <property type="entry name" value="Glyco_trans_2-like"/>
</dbReference>
<evidence type="ECO:0000256" key="1">
    <source>
        <dbReference type="ARBA" id="ARBA00006739"/>
    </source>
</evidence>
<evidence type="ECO:0000256" key="4">
    <source>
        <dbReference type="SAM" id="Phobius"/>
    </source>
</evidence>
<dbReference type="Proteomes" id="UP000190449">
    <property type="component" value="Unassembled WGS sequence"/>
</dbReference>
<evidence type="ECO:0000313" key="6">
    <source>
        <dbReference type="EMBL" id="SHK36958.1"/>
    </source>
</evidence>